<dbReference type="InterPro" id="IPR032727">
    <property type="entry name" value="CLAMP"/>
</dbReference>
<dbReference type="EMBL" id="SOYY01000015">
    <property type="protein sequence ID" value="KAA0710824.1"/>
    <property type="molecule type" value="Genomic_DNA"/>
</dbReference>
<proteinExistence type="predicted"/>
<dbReference type="PANTHER" id="PTHR28457">
    <property type="entry name" value="COILED-COIL DOMAIN-CONTAINING PROTEIN 189"/>
    <property type="match status" value="1"/>
</dbReference>
<reference evidence="1 2" key="1">
    <citation type="journal article" date="2019" name="Mol. Ecol. Resour.">
        <title>Chromosome-level genome assembly of Triplophysa tibetana, a fish adapted to the harsh high-altitude environment of the Tibetan Plateau.</title>
        <authorList>
            <person name="Yang X."/>
            <person name="Liu H."/>
            <person name="Ma Z."/>
            <person name="Zou Y."/>
            <person name="Zou M."/>
            <person name="Mao Y."/>
            <person name="Li X."/>
            <person name="Wang H."/>
            <person name="Chen T."/>
            <person name="Wang W."/>
            <person name="Yang R."/>
        </authorList>
    </citation>
    <scope>NUCLEOTIDE SEQUENCE [LARGE SCALE GENOMIC DNA]</scope>
    <source>
        <strain evidence="1">TTIB1903HZAU</strain>
        <tissue evidence="1">Muscle</tissue>
    </source>
</reference>
<comment type="caution">
    <text evidence="1">The sequence shown here is derived from an EMBL/GenBank/DDBJ whole genome shotgun (WGS) entry which is preliminary data.</text>
</comment>
<gene>
    <name evidence="1" type="ORF">E1301_Tti003069</name>
</gene>
<organism evidence="1 2">
    <name type="scientific">Triplophysa tibetana</name>
    <dbReference type="NCBI Taxonomy" id="1572043"/>
    <lineage>
        <taxon>Eukaryota</taxon>
        <taxon>Metazoa</taxon>
        <taxon>Chordata</taxon>
        <taxon>Craniata</taxon>
        <taxon>Vertebrata</taxon>
        <taxon>Euteleostomi</taxon>
        <taxon>Actinopterygii</taxon>
        <taxon>Neopterygii</taxon>
        <taxon>Teleostei</taxon>
        <taxon>Ostariophysi</taxon>
        <taxon>Cypriniformes</taxon>
        <taxon>Nemacheilidae</taxon>
        <taxon>Triplophysa</taxon>
    </lineage>
</organism>
<sequence>MTSIDATLQEISTIKRDAGLRRLSGCFHWTEFDGDDKRRRLHQEFVYENVMHALKRGLPCSSVGQLARVTKHLLPKLVGLKASDAVGVIRDQLSQIQPRLSSGHHAVVVDFILKTYVPHQRLYQAFLNSDTGLRHIRSELEVEGPPHPPPLCEGTDAVELEQQQVLEETRSKKEEDIMKLKVKTEAQMMAKLKACLNDLPREGNVCRLEVEKLLHNFLQSQGQIMMEGLMEEASLTDRLLNLKLRQKSQRIERHFTNDPVSTKQHCVPTSTKKKFV</sequence>
<accession>A0A5A9NLC5</accession>
<name>A0A5A9NLC5_9TELE</name>
<dbReference type="AlphaFoldDB" id="A0A5A9NLC5"/>
<evidence type="ECO:0000313" key="1">
    <source>
        <dbReference type="EMBL" id="KAA0710824.1"/>
    </source>
</evidence>
<evidence type="ECO:0000313" key="2">
    <source>
        <dbReference type="Proteomes" id="UP000324632"/>
    </source>
</evidence>
<protein>
    <submittedName>
        <fullName evidence="1">Uncharacterized protein</fullName>
    </submittedName>
</protein>
<dbReference type="Proteomes" id="UP000324632">
    <property type="component" value="Chromosome 15"/>
</dbReference>
<dbReference type="PANTHER" id="PTHR28457:SF2">
    <property type="entry name" value="SIMILAR TO 4930578I06RIK PROTEIN"/>
    <property type="match status" value="1"/>
</dbReference>
<keyword evidence="2" id="KW-1185">Reference proteome</keyword>